<evidence type="ECO:0000313" key="6">
    <source>
        <dbReference type="EMBL" id="GAA3648670.1"/>
    </source>
</evidence>
<dbReference type="Gene3D" id="3.40.190.10">
    <property type="entry name" value="Periplasmic binding protein-like II"/>
    <property type="match status" value="2"/>
</dbReference>
<comment type="caution">
    <text evidence="6">The sequence shown here is derived from an EMBL/GenBank/DDBJ whole genome shotgun (WGS) entry which is preliminary data.</text>
</comment>
<comment type="similarity">
    <text evidence="1">Belongs to the LysR transcriptional regulatory family.</text>
</comment>
<evidence type="ECO:0000256" key="1">
    <source>
        <dbReference type="ARBA" id="ARBA00009437"/>
    </source>
</evidence>
<proteinExistence type="inferred from homology"/>
<dbReference type="RefSeq" id="WP_344873302.1">
    <property type="nucleotide sequence ID" value="NZ_BAAAZP010000013.1"/>
</dbReference>
<evidence type="ECO:0000259" key="5">
    <source>
        <dbReference type="PROSITE" id="PS50931"/>
    </source>
</evidence>
<organism evidence="6 7">
    <name type="scientific">Nonomuraea antimicrobica</name>
    <dbReference type="NCBI Taxonomy" id="561173"/>
    <lineage>
        <taxon>Bacteria</taxon>
        <taxon>Bacillati</taxon>
        <taxon>Actinomycetota</taxon>
        <taxon>Actinomycetes</taxon>
        <taxon>Streptosporangiales</taxon>
        <taxon>Streptosporangiaceae</taxon>
        <taxon>Nonomuraea</taxon>
    </lineage>
</organism>
<dbReference type="Proteomes" id="UP001500902">
    <property type="component" value="Unassembled WGS sequence"/>
</dbReference>
<evidence type="ECO:0000256" key="4">
    <source>
        <dbReference type="ARBA" id="ARBA00023163"/>
    </source>
</evidence>
<sequence length="295" mass="33772">MELRDMEIFLTLAEELHFGRTAERLRVSPARITQAIKKQERQIGAPLFERTNRTVRLTPLGRQLRDDLWPVYTGLRDGMRRAKLAAQGITAVLRVGMLPFNVHDLRPYWDTFRTRHPQWRLRIQQASFVDPFAGLRRGDLDVLVCWLPVEEPDLTVGPVLFTDPRVLAVAADHELTRRIAISLDTLADFQHADTPARPDYWFDGYIPPHTRSGRRIERGPVVRNADEVLTLASTGELVNVFPAHMRRYWNRPDIAYLPISDVDALPYALVWRTETENDLVRALARVAADLGTLAA</sequence>
<dbReference type="InterPro" id="IPR000847">
    <property type="entry name" value="LysR_HTH_N"/>
</dbReference>
<evidence type="ECO:0000256" key="2">
    <source>
        <dbReference type="ARBA" id="ARBA00023015"/>
    </source>
</evidence>
<dbReference type="PANTHER" id="PTHR30346:SF0">
    <property type="entry name" value="HCA OPERON TRANSCRIPTIONAL ACTIVATOR HCAR"/>
    <property type="match status" value="1"/>
</dbReference>
<dbReference type="PROSITE" id="PS50931">
    <property type="entry name" value="HTH_LYSR"/>
    <property type="match status" value="1"/>
</dbReference>
<keyword evidence="4" id="KW-0804">Transcription</keyword>
<dbReference type="PANTHER" id="PTHR30346">
    <property type="entry name" value="TRANSCRIPTIONAL DUAL REGULATOR HCAR-RELATED"/>
    <property type="match status" value="1"/>
</dbReference>
<dbReference type="InterPro" id="IPR005119">
    <property type="entry name" value="LysR_subst-bd"/>
</dbReference>
<dbReference type="Gene3D" id="1.10.10.10">
    <property type="entry name" value="Winged helix-like DNA-binding domain superfamily/Winged helix DNA-binding domain"/>
    <property type="match status" value="1"/>
</dbReference>
<dbReference type="Pfam" id="PF03466">
    <property type="entry name" value="LysR_substrate"/>
    <property type="match status" value="1"/>
</dbReference>
<gene>
    <name evidence="6" type="ORF">GCM10022224_009260</name>
</gene>
<dbReference type="CDD" id="cd08414">
    <property type="entry name" value="PBP2_LTTR_aromatics_like"/>
    <property type="match status" value="1"/>
</dbReference>
<evidence type="ECO:0000313" key="7">
    <source>
        <dbReference type="Proteomes" id="UP001500902"/>
    </source>
</evidence>
<keyword evidence="2" id="KW-0805">Transcription regulation</keyword>
<accession>A0ABP7B479</accession>
<dbReference type="InterPro" id="IPR036390">
    <property type="entry name" value="WH_DNA-bd_sf"/>
</dbReference>
<dbReference type="SUPFAM" id="SSF53850">
    <property type="entry name" value="Periplasmic binding protein-like II"/>
    <property type="match status" value="1"/>
</dbReference>
<feature type="domain" description="HTH lysR-type" evidence="5">
    <location>
        <begin position="1"/>
        <end position="58"/>
    </location>
</feature>
<dbReference type="SUPFAM" id="SSF46785">
    <property type="entry name" value="Winged helix' DNA-binding domain"/>
    <property type="match status" value="1"/>
</dbReference>
<reference evidence="7" key="1">
    <citation type="journal article" date="2019" name="Int. J. Syst. Evol. Microbiol.">
        <title>The Global Catalogue of Microorganisms (GCM) 10K type strain sequencing project: providing services to taxonomists for standard genome sequencing and annotation.</title>
        <authorList>
            <consortium name="The Broad Institute Genomics Platform"/>
            <consortium name="The Broad Institute Genome Sequencing Center for Infectious Disease"/>
            <person name="Wu L."/>
            <person name="Ma J."/>
        </authorList>
    </citation>
    <scope>NUCLEOTIDE SEQUENCE [LARGE SCALE GENOMIC DNA]</scope>
    <source>
        <strain evidence="7">JCM 16904</strain>
    </source>
</reference>
<dbReference type="Pfam" id="PF00126">
    <property type="entry name" value="HTH_1"/>
    <property type="match status" value="1"/>
</dbReference>
<keyword evidence="7" id="KW-1185">Reference proteome</keyword>
<evidence type="ECO:0000256" key="3">
    <source>
        <dbReference type="ARBA" id="ARBA00023125"/>
    </source>
</evidence>
<dbReference type="InterPro" id="IPR036388">
    <property type="entry name" value="WH-like_DNA-bd_sf"/>
</dbReference>
<name>A0ABP7B479_9ACTN</name>
<dbReference type="EMBL" id="BAAAZP010000013">
    <property type="protein sequence ID" value="GAA3648670.1"/>
    <property type="molecule type" value="Genomic_DNA"/>
</dbReference>
<keyword evidence="3" id="KW-0238">DNA-binding</keyword>
<protein>
    <submittedName>
        <fullName evidence="6">LysR family transcriptional regulator</fullName>
    </submittedName>
</protein>